<proteinExistence type="predicted"/>
<dbReference type="AlphaFoldDB" id="A0A2P2P4I3"/>
<keyword evidence="1" id="KW-0472">Membrane</keyword>
<dbReference type="EMBL" id="GGEC01069171">
    <property type="protein sequence ID" value="MBX49655.1"/>
    <property type="molecule type" value="Transcribed_RNA"/>
</dbReference>
<organism evidence="2">
    <name type="scientific">Rhizophora mucronata</name>
    <name type="common">Asiatic mangrove</name>
    <dbReference type="NCBI Taxonomy" id="61149"/>
    <lineage>
        <taxon>Eukaryota</taxon>
        <taxon>Viridiplantae</taxon>
        <taxon>Streptophyta</taxon>
        <taxon>Embryophyta</taxon>
        <taxon>Tracheophyta</taxon>
        <taxon>Spermatophyta</taxon>
        <taxon>Magnoliopsida</taxon>
        <taxon>eudicotyledons</taxon>
        <taxon>Gunneridae</taxon>
        <taxon>Pentapetalae</taxon>
        <taxon>rosids</taxon>
        <taxon>fabids</taxon>
        <taxon>Malpighiales</taxon>
        <taxon>Rhizophoraceae</taxon>
        <taxon>Rhizophora</taxon>
    </lineage>
</organism>
<protein>
    <submittedName>
        <fullName evidence="2">Uncharacterized protein</fullName>
    </submittedName>
</protein>
<keyword evidence="1" id="KW-1133">Transmembrane helix</keyword>
<feature type="transmembrane region" description="Helical" evidence="1">
    <location>
        <begin position="117"/>
        <end position="140"/>
    </location>
</feature>
<evidence type="ECO:0000256" key="1">
    <source>
        <dbReference type="SAM" id="Phobius"/>
    </source>
</evidence>
<sequence length="183" mass="21032">MQVNLFFFFFFVVVIIIIGQLFHLYPPAASSKLSLQLSLTGMSFLCTKSSNPMPLPFSVALYQRMYLYAPLSFSATPSLVTSRPVTVSLKKPFRILGPRSCGTLSFGLYRLLELMRILRYTIGWFGMVLDPMITRFLLYSRCVLITCGFERVWRFMGFCLSLVLIWMSLWAIPFCCFMVIVGF</sequence>
<evidence type="ECO:0000313" key="2">
    <source>
        <dbReference type="EMBL" id="MBX49655.1"/>
    </source>
</evidence>
<feature type="transmembrane region" description="Helical" evidence="1">
    <location>
        <begin position="6"/>
        <end position="25"/>
    </location>
</feature>
<feature type="transmembrane region" description="Helical" evidence="1">
    <location>
        <begin position="152"/>
        <end position="181"/>
    </location>
</feature>
<accession>A0A2P2P4I3</accession>
<keyword evidence="1" id="KW-0812">Transmembrane</keyword>
<name>A0A2P2P4I3_RHIMU</name>
<reference evidence="2" key="1">
    <citation type="submission" date="2018-02" db="EMBL/GenBank/DDBJ databases">
        <title>Rhizophora mucronata_Transcriptome.</title>
        <authorList>
            <person name="Meera S.P."/>
            <person name="Sreeshan A."/>
            <person name="Augustine A."/>
        </authorList>
    </citation>
    <scope>NUCLEOTIDE SEQUENCE</scope>
    <source>
        <tissue evidence="2">Leaf</tissue>
    </source>
</reference>